<organism evidence="1 2">
    <name type="scientific">Kocuria palustris PEL</name>
    <dbReference type="NCBI Taxonomy" id="1236550"/>
    <lineage>
        <taxon>Bacteria</taxon>
        <taxon>Bacillati</taxon>
        <taxon>Actinomycetota</taxon>
        <taxon>Actinomycetes</taxon>
        <taxon>Micrococcales</taxon>
        <taxon>Micrococcaceae</taxon>
        <taxon>Kocuria</taxon>
    </lineage>
</organism>
<reference evidence="1 2" key="1">
    <citation type="journal article" date="2014" name="Genome Announc.">
        <title>Draft Genome Sequence of Kocuria palustris PEL.</title>
        <authorList>
            <person name="Sharma G."/>
            <person name="Khatri I."/>
            <person name="Subramanian S."/>
        </authorList>
    </citation>
    <scope>NUCLEOTIDE SEQUENCE [LARGE SCALE GENOMIC DNA]</scope>
    <source>
        <strain evidence="1 2">PEL</strain>
    </source>
</reference>
<dbReference type="RefSeq" id="WP_006214562.1">
    <property type="nucleotide sequence ID" value="NZ_ANHZ02000009.1"/>
</dbReference>
<comment type="caution">
    <text evidence="1">The sequence shown here is derived from an EMBL/GenBank/DDBJ whole genome shotgun (WGS) entry which is preliminary data.</text>
</comment>
<proteinExistence type="predicted"/>
<dbReference type="AlphaFoldDB" id="M2WDU2"/>
<evidence type="ECO:0000313" key="2">
    <source>
        <dbReference type="Proteomes" id="UP000009877"/>
    </source>
</evidence>
<dbReference type="STRING" id="71999.KPaMU14_00620"/>
<dbReference type="SUPFAM" id="SSF109854">
    <property type="entry name" value="DinB/YfiT-like putative metalloenzymes"/>
    <property type="match status" value="1"/>
</dbReference>
<keyword evidence="2" id="KW-1185">Reference proteome</keyword>
<sequence length="190" mass="20996">MPFFTRQVTTEHDALAAFAAQQIRQVATTLQGLDAEQLRRTPAASQMSLGGIARHCLFVGNEGIFAALDPTRARTHGTRDFQAGVPSADAVHDDDTAESLITALHDMAAWVEHTVPSVDLEARIPVPDKPWFPDDVESWPVRWVVLHAIEEYARHAGHADILREQIDDKGAYELNALADGEPWAPEDWEA</sequence>
<evidence type="ECO:0000313" key="1">
    <source>
        <dbReference type="EMBL" id="EME36692.1"/>
    </source>
</evidence>
<evidence type="ECO:0008006" key="3">
    <source>
        <dbReference type="Google" id="ProtNLM"/>
    </source>
</evidence>
<dbReference type="EMBL" id="ANHZ02000009">
    <property type="protein sequence ID" value="EME36692.1"/>
    <property type="molecule type" value="Genomic_DNA"/>
</dbReference>
<gene>
    <name evidence="1" type="ORF">C884_02502</name>
</gene>
<dbReference type="InterPro" id="IPR007061">
    <property type="entry name" value="MST-like"/>
</dbReference>
<name>M2WDU2_9MICC</name>
<dbReference type="InterPro" id="IPR034660">
    <property type="entry name" value="DinB/YfiT-like"/>
</dbReference>
<dbReference type="Proteomes" id="UP000009877">
    <property type="component" value="Unassembled WGS sequence"/>
</dbReference>
<dbReference type="Pfam" id="PF04978">
    <property type="entry name" value="MST"/>
    <property type="match status" value="1"/>
</dbReference>
<protein>
    <recommendedName>
        <fullName evidence="3">Mini-circle protein</fullName>
    </recommendedName>
</protein>
<accession>M2WDU2</accession>
<dbReference type="Gene3D" id="1.20.120.450">
    <property type="entry name" value="dinb family like domain"/>
    <property type="match status" value="1"/>
</dbReference>